<dbReference type="AlphaFoldDB" id="A0A224AC55"/>
<name>A0A224AC55_9EUPU</name>
<proteinExistence type="predicted"/>
<protein>
    <submittedName>
        <fullName evidence="2">NADH dehydrogenase subunit 4L</fullName>
    </submittedName>
</protein>
<feature type="transmembrane region" description="Helical" evidence="1">
    <location>
        <begin position="32"/>
        <end position="52"/>
    </location>
</feature>
<feature type="transmembrane region" description="Helical" evidence="1">
    <location>
        <begin position="58"/>
        <end position="81"/>
    </location>
</feature>
<dbReference type="EMBL" id="LC172102">
    <property type="protein sequence ID" value="BBA10682.1"/>
    <property type="molecule type" value="Genomic_DNA"/>
</dbReference>
<feature type="transmembrane region" description="Helical" evidence="1">
    <location>
        <begin position="6"/>
        <end position="25"/>
    </location>
</feature>
<accession>A0A224AC55</accession>
<organism evidence="2">
    <name type="scientific">Zaptyx kikaiensis</name>
    <dbReference type="NCBI Taxonomy" id="1885889"/>
    <lineage>
        <taxon>Eukaryota</taxon>
        <taxon>Metazoa</taxon>
        <taxon>Spiralia</taxon>
        <taxon>Lophotrochozoa</taxon>
        <taxon>Mollusca</taxon>
        <taxon>Gastropoda</taxon>
        <taxon>Heterobranchia</taxon>
        <taxon>Euthyneura</taxon>
        <taxon>Panpulmonata</taxon>
        <taxon>Eupulmonata</taxon>
        <taxon>Stylommatophora</taxon>
        <taxon>Helicina</taxon>
        <taxon>Clausilioidea</taxon>
        <taxon>Clausiliidae</taxon>
        <taxon>Phaedusinae</taxon>
        <taxon>Zaptyx</taxon>
    </lineage>
</organism>
<keyword evidence="1" id="KW-1133">Transmembrane helix</keyword>
<gene>
    <name evidence="2" type="primary">ND4L</name>
</gene>
<evidence type="ECO:0000313" key="2">
    <source>
        <dbReference type="EMBL" id="BBA10682.1"/>
    </source>
</evidence>
<keyword evidence="1" id="KW-0472">Membrane</keyword>
<dbReference type="Gene3D" id="1.10.287.3510">
    <property type="match status" value="1"/>
</dbReference>
<keyword evidence="2" id="KW-0496">Mitochondrion</keyword>
<sequence length="94" mass="10270">MLMYMAMALTLMLVVLHLLLFKVVYHYLSSLLVLEGMVLMAILIIVATMGMVGGSLSLYLFILTLSVVEASLGLTLLLSYVKASGSDLIRNSWA</sequence>
<keyword evidence="1" id="KW-0812">Transmembrane</keyword>
<reference evidence="2" key="1">
    <citation type="journal article" date="2017" name="Zool. J. Linn. Soc.">
        <title>Molecular phylogeny, frequent parallel evolution and new system of Japanese clausiliid land snails (Gastropoda: Stylommatophora).</title>
        <authorList>
            <person name="Motochin R."/>
            <person name="Wang M."/>
            <person name="Ueshima R."/>
        </authorList>
    </citation>
    <scope>NUCLEOTIDE SEQUENCE</scope>
    <source>
        <strain evidence="2">C959</strain>
        <tissue evidence="2">Muscle</tissue>
    </source>
</reference>
<geneLocation type="mitochondrion" evidence="2"/>
<evidence type="ECO:0000256" key="1">
    <source>
        <dbReference type="SAM" id="Phobius"/>
    </source>
</evidence>